<accession>A0A9N8W7W8</accession>
<keyword evidence="4" id="KW-1185">Reference proteome</keyword>
<name>A0A9N8W7W8_9GLOM</name>
<dbReference type="EMBL" id="CAJVPY010000498">
    <property type="protein sequence ID" value="CAG8476834.1"/>
    <property type="molecule type" value="Genomic_DNA"/>
</dbReference>
<dbReference type="InterPro" id="IPR000719">
    <property type="entry name" value="Prot_kinase_dom"/>
</dbReference>
<dbReference type="PROSITE" id="PS50011">
    <property type="entry name" value="PROTEIN_KINASE_DOM"/>
    <property type="match status" value="1"/>
</dbReference>
<evidence type="ECO:0000259" key="2">
    <source>
        <dbReference type="PROSITE" id="PS50011"/>
    </source>
</evidence>
<dbReference type="InterPro" id="IPR017441">
    <property type="entry name" value="Protein_kinase_ATP_BS"/>
</dbReference>
<proteinExistence type="predicted"/>
<sequence length="123" mass="14224">MSQENSYNQNANERTSLFELPRYVEKRLNEFNIENFVYSEFNNITKIGSGASAIVYSADYAGHKYALKSLNTNLSLGHREIRRFIRELKILNEVNHENIIKLYGVSKCSQTDNLICVPQQMKS</sequence>
<dbReference type="OrthoDB" id="2445364at2759"/>
<keyword evidence="1" id="KW-0067">ATP-binding</keyword>
<dbReference type="GO" id="GO:0004672">
    <property type="term" value="F:protein kinase activity"/>
    <property type="evidence" value="ECO:0007669"/>
    <property type="project" value="InterPro"/>
</dbReference>
<comment type="caution">
    <text evidence="3">The sequence shown here is derived from an EMBL/GenBank/DDBJ whole genome shotgun (WGS) entry which is preliminary data.</text>
</comment>
<dbReference type="Proteomes" id="UP000789405">
    <property type="component" value="Unassembled WGS sequence"/>
</dbReference>
<dbReference type="Gene3D" id="1.10.510.10">
    <property type="entry name" value="Transferase(Phosphotransferase) domain 1"/>
    <property type="match status" value="1"/>
</dbReference>
<dbReference type="AlphaFoldDB" id="A0A9N8W7W8"/>
<dbReference type="SUPFAM" id="SSF56112">
    <property type="entry name" value="Protein kinase-like (PK-like)"/>
    <property type="match status" value="1"/>
</dbReference>
<protein>
    <submittedName>
        <fullName evidence="3">14757_t:CDS:1</fullName>
    </submittedName>
</protein>
<evidence type="ECO:0000313" key="4">
    <source>
        <dbReference type="Proteomes" id="UP000789405"/>
    </source>
</evidence>
<dbReference type="InterPro" id="IPR011009">
    <property type="entry name" value="Kinase-like_dom_sf"/>
</dbReference>
<gene>
    <name evidence="3" type="ORF">DERYTH_LOCUS1729</name>
</gene>
<dbReference type="PROSITE" id="PS00107">
    <property type="entry name" value="PROTEIN_KINASE_ATP"/>
    <property type="match status" value="1"/>
</dbReference>
<reference evidence="3" key="1">
    <citation type="submission" date="2021-06" db="EMBL/GenBank/DDBJ databases">
        <authorList>
            <person name="Kallberg Y."/>
            <person name="Tangrot J."/>
            <person name="Rosling A."/>
        </authorList>
    </citation>
    <scope>NUCLEOTIDE SEQUENCE</scope>
    <source>
        <strain evidence="3">MA453B</strain>
    </source>
</reference>
<evidence type="ECO:0000256" key="1">
    <source>
        <dbReference type="PROSITE-ProRule" id="PRU10141"/>
    </source>
</evidence>
<dbReference type="GO" id="GO:0005524">
    <property type="term" value="F:ATP binding"/>
    <property type="evidence" value="ECO:0007669"/>
    <property type="project" value="UniProtKB-UniRule"/>
</dbReference>
<keyword evidence="1" id="KW-0547">Nucleotide-binding</keyword>
<evidence type="ECO:0000313" key="3">
    <source>
        <dbReference type="EMBL" id="CAG8476834.1"/>
    </source>
</evidence>
<feature type="domain" description="Protein kinase" evidence="2">
    <location>
        <begin position="41"/>
        <end position="123"/>
    </location>
</feature>
<feature type="binding site" evidence="1">
    <location>
        <position position="68"/>
    </location>
    <ligand>
        <name>ATP</name>
        <dbReference type="ChEBI" id="CHEBI:30616"/>
    </ligand>
</feature>
<organism evidence="3 4">
    <name type="scientific">Dentiscutata erythropus</name>
    <dbReference type="NCBI Taxonomy" id="1348616"/>
    <lineage>
        <taxon>Eukaryota</taxon>
        <taxon>Fungi</taxon>
        <taxon>Fungi incertae sedis</taxon>
        <taxon>Mucoromycota</taxon>
        <taxon>Glomeromycotina</taxon>
        <taxon>Glomeromycetes</taxon>
        <taxon>Diversisporales</taxon>
        <taxon>Gigasporaceae</taxon>
        <taxon>Dentiscutata</taxon>
    </lineage>
</organism>
<dbReference type="Pfam" id="PF00069">
    <property type="entry name" value="Pkinase"/>
    <property type="match status" value="1"/>
</dbReference>